<gene>
    <name evidence="1" type="ORF">BACERE00174_00329</name>
</gene>
<organism evidence="1 2">
    <name type="scientific">Bacillus paranthracis</name>
    <dbReference type="NCBI Taxonomy" id="2026186"/>
    <lineage>
        <taxon>Bacteria</taxon>
        <taxon>Bacillati</taxon>
        <taxon>Bacillota</taxon>
        <taxon>Bacilli</taxon>
        <taxon>Bacillales</taxon>
        <taxon>Bacillaceae</taxon>
        <taxon>Bacillus</taxon>
        <taxon>Bacillus cereus group</taxon>
    </lineage>
</organism>
<dbReference type="AlphaFoldDB" id="A0A7D8D2G8"/>
<dbReference type="Proteomes" id="UP000194422">
    <property type="component" value="Unassembled WGS sequence"/>
</dbReference>
<reference evidence="1 2" key="1">
    <citation type="submission" date="2017-04" db="EMBL/GenBank/DDBJ databases">
        <authorList>
            <person name="Criscuolo A."/>
        </authorList>
    </citation>
    <scope>NUCLEOTIDE SEQUENCE [LARGE SCALE GENOMIC DNA]</scope>
    <source>
        <strain evidence="1">16-00174</strain>
    </source>
</reference>
<accession>A0A7D8D2G8</accession>
<name>A0A7D8D2G8_9BACI</name>
<dbReference type="RefSeq" id="WP_061129584.1">
    <property type="nucleotide sequence ID" value="NZ_CP064084.1"/>
</dbReference>
<comment type="caution">
    <text evidence="1">The sequence shown here is derived from an EMBL/GenBank/DDBJ whole genome shotgun (WGS) entry which is preliminary data.</text>
</comment>
<evidence type="ECO:0000313" key="2">
    <source>
        <dbReference type="Proteomes" id="UP000194422"/>
    </source>
</evidence>
<evidence type="ECO:0000313" key="1">
    <source>
        <dbReference type="EMBL" id="SMD61292.1"/>
    </source>
</evidence>
<protein>
    <submittedName>
        <fullName evidence="1">Uncharacterized protein</fullName>
    </submittedName>
</protein>
<sequence length="292" mass="32419">MALLRTIQQDLKTKKLTATTGSSIYHKVARIQVSNPVDSGESCTFQGTAIVQSNYGKTGTHQPQYMFSFGVRGNNNLFSLTPSLLKVGDSNESTVVFEVYKDTIGFHYLYLVQPLYSYGGVITYKNIGCEEYWEKQDSPPIDYTLVWSSETGATQGVYEGGRRLLTETKAKQLYTASDDSTSRLVNLDVGLSSPFYQLEDGLRVTKQGNIIHLNGGLQHGINLKYQNIAKVPPGYEPKYKTPLHGFYSKASGEFVSIPLLLKPDGYIVMMGDRNDPATPTNMYVSGTWNIKS</sequence>
<proteinExistence type="predicted"/>
<dbReference type="EMBL" id="FWYW01000031">
    <property type="protein sequence ID" value="SMD61292.1"/>
    <property type="molecule type" value="Genomic_DNA"/>
</dbReference>